<name>A0AA46X3G1_9FIRM</name>
<evidence type="ECO:0000313" key="2">
    <source>
        <dbReference type="EMBL" id="UZG51157.1"/>
    </source>
</evidence>
<protein>
    <submittedName>
        <fullName evidence="2">Uncharacterized protein</fullName>
    </submittedName>
</protein>
<feature type="transmembrane region" description="Helical" evidence="1">
    <location>
        <begin position="109"/>
        <end position="127"/>
    </location>
</feature>
<dbReference type="RefSeq" id="WP_265138311.1">
    <property type="nucleotide sequence ID" value="NZ_CP110418.1"/>
</dbReference>
<feature type="transmembrane region" description="Helical" evidence="1">
    <location>
        <begin position="63"/>
        <end position="82"/>
    </location>
</feature>
<proteinExistence type="predicted"/>
<evidence type="ECO:0000313" key="3">
    <source>
        <dbReference type="Proteomes" id="UP001164244"/>
    </source>
</evidence>
<keyword evidence="1" id="KW-0812">Transmembrane</keyword>
<feature type="transmembrane region" description="Helical" evidence="1">
    <location>
        <begin position="38"/>
        <end position="57"/>
    </location>
</feature>
<accession>A0AA46X3G1</accession>
<reference evidence="2" key="1">
    <citation type="submission" date="2022-11" db="EMBL/GenBank/DDBJ databases">
        <title>Complete genome sequence of Veillonella rogosae KCOM 3468 isolated from human Subgingival dental plaque of Chronic peridontitis Lesion.</title>
        <authorList>
            <person name="Park S.-N."/>
            <person name="Lim Y.K."/>
            <person name="Kook J.-K."/>
        </authorList>
    </citation>
    <scope>NUCLEOTIDE SEQUENCE</scope>
    <source>
        <strain evidence="2">KCOM 3468</strain>
    </source>
</reference>
<dbReference type="EMBL" id="CP110418">
    <property type="protein sequence ID" value="UZG51157.1"/>
    <property type="molecule type" value="Genomic_DNA"/>
</dbReference>
<gene>
    <name evidence="2" type="ORF">OKW85_00690</name>
</gene>
<keyword evidence="1" id="KW-1133">Transmembrane helix</keyword>
<dbReference type="Proteomes" id="UP001164244">
    <property type="component" value="Chromosome"/>
</dbReference>
<organism evidence="2 3">
    <name type="scientific">Veillonella rogosae</name>
    <dbReference type="NCBI Taxonomy" id="423477"/>
    <lineage>
        <taxon>Bacteria</taxon>
        <taxon>Bacillati</taxon>
        <taxon>Bacillota</taxon>
        <taxon>Negativicutes</taxon>
        <taxon>Veillonellales</taxon>
        <taxon>Veillonellaceae</taxon>
        <taxon>Veillonella</taxon>
    </lineage>
</organism>
<dbReference type="AlphaFoldDB" id="A0AA46X3G1"/>
<dbReference type="KEGG" id="vrg:OKW85_00690"/>
<sequence>MNYSAATYIIICVFIIYLFDVFKVRSFRLNNIDLKKSVEIKIFQLIKGLAVVAYTVIPWGHTLWGTRVLAIIFLLAVLGDIYSRNKVAKAVTDLSASEKERLCHSANMLYLYFIPYMLVCVAVIIFMNF</sequence>
<evidence type="ECO:0000256" key="1">
    <source>
        <dbReference type="SAM" id="Phobius"/>
    </source>
</evidence>
<feature type="transmembrane region" description="Helical" evidence="1">
    <location>
        <begin position="6"/>
        <end position="26"/>
    </location>
</feature>
<keyword evidence="1" id="KW-0472">Membrane</keyword>